<comment type="caution">
    <text evidence="1">The sequence shown here is derived from an EMBL/GenBank/DDBJ whole genome shotgun (WGS) entry which is preliminary data.</text>
</comment>
<gene>
    <name evidence="1" type="ORF">CDQ84_14395</name>
</gene>
<dbReference type="AlphaFoldDB" id="A0A2K2FDP1"/>
<evidence type="ECO:0000313" key="2">
    <source>
        <dbReference type="Proteomes" id="UP000236151"/>
    </source>
</evidence>
<protein>
    <submittedName>
        <fullName evidence="1">Uncharacterized protein</fullName>
    </submittedName>
</protein>
<proteinExistence type="predicted"/>
<keyword evidence="2" id="KW-1185">Reference proteome</keyword>
<organism evidence="1 2">
    <name type="scientific">Clostridium thermosuccinogenes</name>
    <dbReference type="NCBI Taxonomy" id="84032"/>
    <lineage>
        <taxon>Bacteria</taxon>
        <taxon>Bacillati</taxon>
        <taxon>Bacillota</taxon>
        <taxon>Clostridia</taxon>
        <taxon>Eubacteriales</taxon>
        <taxon>Clostridiaceae</taxon>
        <taxon>Clostridium</taxon>
    </lineage>
</organism>
<accession>A0A2K2FDP1</accession>
<dbReference type="EMBL" id="NIOJ01000043">
    <property type="protein sequence ID" value="PNT96899.1"/>
    <property type="molecule type" value="Genomic_DNA"/>
</dbReference>
<dbReference type="KEGG" id="cthd:CDO33_07955"/>
<sequence length="70" mass="8225">MIFLASYSHHFLNYFSVNGVTDRIFFNYIVRKEYLQSTPPINSIKYVLMNGIYHEALAAMVDVFLMVRIT</sequence>
<evidence type="ECO:0000313" key="1">
    <source>
        <dbReference type="EMBL" id="PNT96899.1"/>
    </source>
</evidence>
<reference evidence="1 2" key="1">
    <citation type="submission" date="2017-06" db="EMBL/GenBank/DDBJ databases">
        <title>Investigating the central metabolism of Clostridium thermosuccinogenes.</title>
        <authorList>
            <person name="Koendjbiharie J.G."/>
            <person name="van Kranenburg R."/>
        </authorList>
    </citation>
    <scope>NUCLEOTIDE SEQUENCE [LARGE SCALE GENOMIC DNA]</scope>
    <source>
        <strain evidence="1 2">DSM 5806</strain>
    </source>
</reference>
<name>A0A2K2FDP1_9CLOT</name>
<dbReference type="Proteomes" id="UP000236151">
    <property type="component" value="Unassembled WGS sequence"/>
</dbReference>